<name>A0A381TVZ4_9ZZZZ</name>
<gene>
    <name evidence="1" type="ORF">METZ01_LOCUS72863</name>
</gene>
<proteinExistence type="predicted"/>
<sequence length="97" mass="10477">MVITIRTRKMVSGSVNSLMKTIDDGFMPIISEEPGYIAYYVVDSGDGLVTAVSIFEDEETSVKSNNLAQEWISKHLGDLVPGKAQVISGPVMVPSQS</sequence>
<evidence type="ECO:0000313" key="1">
    <source>
        <dbReference type="EMBL" id="SVA20009.1"/>
    </source>
</evidence>
<reference evidence="1" key="1">
    <citation type="submission" date="2018-05" db="EMBL/GenBank/DDBJ databases">
        <authorList>
            <person name="Lanie J.A."/>
            <person name="Ng W.-L."/>
            <person name="Kazmierczak K.M."/>
            <person name="Andrzejewski T.M."/>
            <person name="Davidsen T.M."/>
            <person name="Wayne K.J."/>
            <person name="Tettelin H."/>
            <person name="Glass J.I."/>
            <person name="Rusch D."/>
            <person name="Podicherti R."/>
            <person name="Tsui H.-C.T."/>
            <person name="Winkler M.E."/>
        </authorList>
    </citation>
    <scope>NUCLEOTIDE SEQUENCE</scope>
</reference>
<organism evidence="1">
    <name type="scientific">marine metagenome</name>
    <dbReference type="NCBI Taxonomy" id="408172"/>
    <lineage>
        <taxon>unclassified sequences</taxon>
        <taxon>metagenomes</taxon>
        <taxon>ecological metagenomes</taxon>
    </lineage>
</organism>
<dbReference type="AlphaFoldDB" id="A0A381TVZ4"/>
<protein>
    <recommendedName>
        <fullName evidence="2">ABM domain-containing protein</fullName>
    </recommendedName>
</protein>
<dbReference type="EMBL" id="UINC01005237">
    <property type="protein sequence ID" value="SVA20009.1"/>
    <property type="molecule type" value="Genomic_DNA"/>
</dbReference>
<accession>A0A381TVZ4</accession>
<evidence type="ECO:0008006" key="2">
    <source>
        <dbReference type="Google" id="ProtNLM"/>
    </source>
</evidence>